<dbReference type="GeneID" id="22579515"/>
<keyword evidence="3 5" id="KW-1133">Transmembrane helix</keyword>
<feature type="transmembrane region" description="Helical" evidence="5">
    <location>
        <begin position="127"/>
        <end position="152"/>
    </location>
</feature>
<dbReference type="InterPro" id="IPR052263">
    <property type="entry name" value="GPI_Anchor_Biosynth"/>
</dbReference>
<organism evidence="7 8">
    <name type="scientific">Leishmania panamensis</name>
    <dbReference type="NCBI Taxonomy" id="5679"/>
    <lineage>
        <taxon>Eukaryota</taxon>
        <taxon>Discoba</taxon>
        <taxon>Euglenozoa</taxon>
        <taxon>Kinetoplastea</taxon>
        <taxon>Metakinetoplastina</taxon>
        <taxon>Trypanosomatida</taxon>
        <taxon>Trypanosomatidae</taxon>
        <taxon>Leishmaniinae</taxon>
        <taxon>Leishmania</taxon>
        <taxon>Leishmania guyanensis species complex</taxon>
    </lineage>
</organism>
<dbReference type="GO" id="GO:0005783">
    <property type="term" value="C:endoplasmic reticulum"/>
    <property type="evidence" value="ECO:0007669"/>
    <property type="project" value="TreeGrafter"/>
</dbReference>
<evidence type="ECO:0000313" key="8">
    <source>
        <dbReference type="Proteomes" id="UP000063063"/>
    </source>
</evidence>
<gene>
    <name evidence="7" type="ORF">LPMP_354870</name>
</gene>
<dbReference type="PANTHER" id="PTHR46346:SF1">
    <property type="entry name" value="PHOSPHATIDYLINOSITOL N-ACETYLGLUCOSAMINYLTRANSFERASE SUBUNIT P"/>
    <property type="match status" value="1"/>
</dbReference>
<dbReference type="AlphaFoldDB" id="A0A088S2J4"/>
<evidence type="ECO:0000256" key="5">
    <source>
        <dbReference type="SAM" id="Phobius"/>
    </source>
</evidence>
<feature type="transmembrane region" description="Helical" evidence="5">
    <location>
        <begin position="86"/>
        <end position="107"/>
    </location>
</feature>
<dbReference type="PANTHER" id="PTHR46346">
    <property type="entry name" value="PHOSPHATIDYLINOSITOL N-ACETYLGLUCOSAMINYLTRANSFERASE SUBUNIT P"/>
    <property type="match status" value="1"/>
</dbReference>
<keyword evidence="7" id="KW-0808">Transferase</keyword>
<keyword evidence="7" id="KW-0328">Glycosyltransferase</keyword>
<dbReference type="RefSeq" id="XP_010703418.1">
    <property type="nucleotide sequence ID" value="XM_010705116.1"/>
</dbReference>
<dbReference type="GO" id="GO:0016020">
    <property type="term" value="C:membrane"/>
    <property type="evidence" value="ECO:0007669"/>
    <property type="project" value="UniProtKB-SubCell"/>
</dbReference>
<dbReference type="GO" id="GO:0006506">
    <property type="term" value="P:GPI anchor biosynthetic process"/>
    <property type="evidence" value="ECO:0007669"/>
    <property type="project" value="TreeGrafter"/>
</dbReference>
<keyword evidence="4 5" id="KW-0472">Membrane</keyword>
<name>A0A088S2J4_LEIPA</name>
<evidence type="ECO:0000256" key="1">
    <source>
        <dbReference type="ARBA" id="ARBA00004141"/>
    </source>
</evidence>
<feature type="domain" description="PIG-P" evidence="6">
    <location>
        <begin position="86"/>
        <end position="203"/>
    </location>
</feature>
<accession>A0A088S2J4</accession>
<dbReference type="VEuPathDB" id="TriTrypDB:LPAL13_350057100"/>
<keyword evidence="2 5" id="KW-0812">Transmembrane</keyword>
<keyword evidence="8" id="KW-1185">Reference proteome</keyword>
<evidence type="ECO:0000259" key="6">
    <source>
        <dbReference type="Pfam" id="PF08510"/>
    </source>
</evidence>
<evidence type="ECO:0000256" key="3">
    <source>
        <dbReference type="ARBA" id="ARBA00022989"/>
    </source>
</evidence>
<dbReference type="eggNOG" id="KOG2257">
    <property type="taxonomic scope" value="Eukaryota"/>
</dbReference>
<proteinExistence type="predicted"/>
<dbReference type="KEGG" id="lpan:LPMP_354870"/>
<reference evidence="7 8" key="1">
    <citation type="journal article" date="2015" name="Sci. Rep.">
        <title>The genome of Leishmania panamensis: insights into genomics of the L. (Viannia) subgenus.</title>
        <authorList>
            <person name="Llanes A."/>
            <person name="Restrepo C.M."/>
            <person name="Vecchio G.D."/>
            <person name="Anguizola F.J."/>
            <person name="Lleonart R."/>
        </authorList>
    </citation>
    <scope>NUCLEOTIDE SEQUENCE [LARGE SCALE GENOMIC DNA]</scope>
    <source>
        <strain evidence="7 8">MHOM/PA/94/PSC-1</strain>
    </source>
</reference>
<feature type="transmembrane region" description="Helical" evidence="5">
    <location>
        <begin position="12"/>
        <end position="36"/>
    </location>
</feature>
<protein>
    <submittedName>
        <fullName evidence="7">Phosphatidylinositol N-acetylglucosaminyltransferase, subunit P, putative</fullName>
        <ecNumber evidence="7">2.4.1.198</ecNumber>
    </submittedName>
</protein>
<dbReference type="InterPro" id="IPR013717">
    <property type="entry name" value="PIG-P"/>
</dbReference>
<evidence type="ECO:0000256" key="4">
    <source>
        <dbReference type="ARBA" id="ARBA00023136"/>
    </source>
</evidence>
<dbReference type="GO" id="GO:0017176">
    <property type="term" value="F:phosphatidylinositol N-acetylglucosaminyltransferase activity"/>
    <property type="evidence" value="ECO:0007669"/>
    <property type="project" value="UniProtKB-EC"/>
</dbReference>
<dbReference type="EMBL" id="CP009404">
    <property type="protein sequence ID" value="AIO02618.1"/>
    <property type="molecule type" value="Genomic_DNA"/>
</dbReference>
<evidence type="ECO:0000313" key="7">
    <source>
        <dbReference type="EMBL" id="AIO02618.1"/>
    </source>
</evidence>
<dbReference type="OrthoDB" id="690928at2759"/>
<dbReference type="Pfam" id="PF08510">
    <property type="entry name" value="PIG-P"/>
    <property type="match status" value="1"/>
</dbReference>
<dbReference type="EC" id="2.4.1.198" evidence="7"/>
<dbReference type="VEuPathDB" id="TriTrypDB:LPMP_354870"/>
<sequence>MYSSIPRHPVAYTAAVVFFSHCLFFRLTSFLRFLLLPFAPHSPLPQYRGKTSDQQKNLYCSFLLFASHSSTPFSSLMREDSQRAQVAINGFIGSILIVVGSIVYVLWSVLPDEVLHRMHMTYYPDRYWAVAVPAILVMFLVHYFTTSWLLVLVTTHPLTDGRCITDEDSKPDTEIEVGALADSGSSLPPWVDIPVSVASHLLFEPWNKKA</sequence>
<comment type="subcellular location">
    <subcellularLocation>
        <location evidence="1">Membrane</location>
        <topology evidence="1">Multi-pass membrane protein</topology>
    </subcellularLocation>
</comment>
<dbReference type="Proteomes" id="UP000063063">
    <property type="component" value="Chromosome 35"/>
</dbReference>
<evidence type="ECO:0000256" key="2">
    <source>
        <dbReference type="ARBA" id="ARBA00022692"/>
    </source>
</evidence>